<name>A0A8J2RFD8_9CRUS</name>
<evidence type="ECO:0000256" key="1">
    <source>
        <dbReference type="ARBA" id="ARBA00004323"/>
    </source>
</evidence>
<keyword evidence="6 7" id="KW-0472">Membrane</keyword>
<dbReference type="GO" id="GO:0000139">
    <property type="term" value="C:Golgi membrane"/>
    <property type="evidence" value="ECO:0007669"/>
    <property type="project" value="UniProtKB-SubCell"/>
</dbReference>
<accession>A0A8J2RFD8</accession>
<dbReference type="AlphaFoldDB" id="A0A8J2RFD8"/>
<dbReference type="Pfam" id="PF04488">
    <property type="entry name" value="Gly_transf_sug"/>
    <property type="match status" value="1"/>
</dbReference>
<dbReference type="EMBL" id="CAKKLH010000112">
    <property type="protein sequence ID" value="CAH0103418.1"/>
    <property type="molecule type" value="Genomic_DNA"/>
</dbReference>
<comment type="caution">
    <text evidence="9">The sequence shown here is derived from an EMBL/GenBank/DDBJ whole genome shotgun (WGS) entry which is preliminary data.</text>
</comment>
<dbReference type="InterPro" id="IPR029044">
    <property type="entry name" value="Nucleotide-diphossugar_trans"/>
</dbReference>
<feature type="transmembrane region" description="Helical" evidence="7">
    <location>
        <begin position="39"/>
        <end position="59"/>
    </location>
</feature>
<dbReference type="Pfam" id="PF04572">
    <property type="entry name" value="Gb3_synth"/>
    <property type="match status" value="1"/>
</dbReference>
<dbReference type="GO" id="GO:0006688">
    <property type="term" value="P:glycosphingolipid biosynthetic process"/>
    <property type="evidence" value="ECO:0007669"/>
    <property type="project" value="TreeGrafter"/>
</dbReference>
<evidence type="ECO:0000313" key="9">
    <source>
        <dbReference type="EMBL" id="CAH0103418.1"/>
    </source>
</evidence>
<comment type="subcellular location">
    <subcellularLocation>
        <location evidence="1">Golgi apparatus membrane</location>
        <topology evidence="1">Single-pass type II membrane protein</topology>
    </subcellularLocation>
</comment>
<dbReference type="InterPro" id="IPR007652">
    <property type="entry name" value="A1-4-GlycosylTfrase_dom"/>
</dbReference>
<evidence type="ECO:0000259" key="8">
    <source>
        <dbReference type="Pfam" id="PF04572"/>
    </source>
</evidence>
<dbReference type="Gene3D" id="3.90.550.20">
    <property type="match status" value="1"/>
</dbReference>
<dbReference type="OrthoDB" id="409543at2759"/>
<proteinExistence type="inferred from homology"/>
<evidence type="ECO:0000256" key="2">
    <source>
        <dbReference type="ARBA" id="ARBA00009003"/>
    </source>
</evidence>
<dbReference type="InterPro" id="IPR007577">
    <property type="entry name" value="GlycoTrfase_DXD_sugar-bd_CS"/>
</dbReference>
<dbReference type="SUPFAM" id="SSF53448">
    <property type="entry name" value="Nucleotide-diphospho-sugar transferases"/>
    <property type="match status" value="1"/>
</dbReference>
<dbReference type="Proteomes" id="UP000789390">
    <property type="component" value="Unassembled WGS sequence"/>
</dbReference>
<evidence type="ECO:0000256" key="3">
    <source>
        <dbReference type="ARBA" id="ARBA00022676"/>
    </source>
</evidence>
<evidence type="ECO:0000313" key="10">
    <source>
        <dbReference type="Proteomes" id="UP000789390"/>
    </source>
</evidence>
<protein>
    <recommendedName>
        <fullName evidence="8">Alpha 1,4-glycosyltransferase domain-containing protein</fullName>
    </recommendedName>
</protein>
<keyword evidence="10" id="KW-1185">Reference proteome</keyword>
<sequence>MNPSKNKTSYLISNDGYPGIIKCRIHYLKCCQSILGRYLLVKFFIVITSAFPFIIFIQWNNNCYLPTNMCDTLMTKVDRATCCLQHSNQPEDICGRFNCTVPCTEPETFNPHPQNDPTLLTRHANQEDNKGNAFFIETTGNGALNYRQACAVESLALHNPNLKVHVLFMDATINQSLVTLQTLVENYANIQFVSLDVGEYIAGTLIDHWYHCTDWRRGSYHVNNLSNALRLLTVYKYGGYYFDLDIISVRPVTYYRNFVAAVDREIVNNNAIHADQKHPFIEMAIKDFITNFSPDLWGNNGPDLMFRVLQKWCNDVNTEAINYVTCPGFNVLPASSFHPVTHFEVEKLFVQRMANETDKEKSISWLTKKVVGVHVWNRMSKDAPIYKNATHAYNRMARDHCPHIFSIAPEIF</sequence>
<dbReference type="GO" id="GO:0016758">
    <property type="term" value="F:hexosyltransferase activity"/>
    <property type="evidence" value="ECO:0007669"/>
    <property type="project" value="UniProtKB-ARBA"/>
</dbReference>
<keyword evidence="4" id="KW-0808">Transferase</keyword>
<dbReference type="InterPro" id="IPR051981">
    <property type="entry name" value="Glycosyltransf_32"/>
</dbReference>
<organism evidence="9 10">
    <name type="scientific">Daphnia galeata</name>
    <dbReference type="NCBI Taxonomy" id="27404"/>
    <lineage>
        <taxon>Eukaryota</taxon>
        <taxon>Metazoa</taxon>
        <taxon>Ecdysozoa</taxon>
        <taxon>Arthropoda</taxon>
        <taxon>Crustacea</taxon>
        <taxon>Branchiopoda</taxon>
        <taxon>Diplostraca</taxon>
        <taxon>Cladocera</taxon>
        <taxon>Anomopoda</taxon>
        <taxon>Daphniidae</taxon>
        <taxon>Daphnia</taxon>
    </lineage>
</organism>
<evidence type="ECO:0000256" key="7">
    <source>
        <dbReference type="SAM" id="Phobius"/>
    </source>
</evidence>
<dbReference type="PANTHER" id="PTHR12042:SF21">
    <property type="entry name" value="ALPHA1,4-GALACTOSYLTRANSFERASE 1-RELATED"/>
    <property type="match status" value="1"/>
</dbReference>
<gene>
    <name evidence="9" type="ORF">DGAL_LOCUS5992</name>
</gene>
<evidence type="ECO:0000256" key="4">
    <source>
        <dbReference type="ARBA" id="ARBA00022679"/>
    </source>
</evidence>
<evidence type="ECO:0000256" key="5">
    <source>
        <dbReference type="ARBA" id="ARBA00023034"/>
    </source>
</evidence>
<keyword evidence="7" id="KW-0812">Transmembrane</keyword>
<comment type="similarity">
    <text evidence="2">Belongs to the glycosyltransferase 32 family.</text>
</comment>
<keyword evidence="7" id="KW-1133">Transmembrane helix</keyword>
<feature type="domain" description="Alpha 1,4-glycosyltransferase" evidence="8">
    <location>
        <begin position="273"/>
        <end position="407"/>
    </location>
</feature>
<keyword evidence="5" id="KW-0333">Golgi apparatus</keyword>
<dbReference type="PANTHER" id="PTHR12042">
    <property type="entry name" value="LACTOSYLCERAMIDE 4-ALPHA-GALACTOSYLTRANSFERASE ALPHA- 1,4-GALACTOSYLTRANSFERASE"/>
    <property type="match status" value="1"/>
</dbReference>
<keyword evidence="3" id="KW-0328">Glycosyltransferase</keyword>
<evidence type="ECO:0000256" key="6">
    <source>
        <dbReference type="ARBA" id="ARBA00023136"/>
    </source>
</evidence>
<reference evidence="9" key="1">
    <citation type="submission" date="2021-11" db="EMBL/GenBank/DDBJ databases">
        <authorList>
            <person name="Schell T."/>
        </authorList>
    </citation>
    <scope>NUCLEOTIDE SEQUENCE</scope>
    <source>
        <strain evidence="9">M5</strain>
    </source>
</reference>